<dbReference type="RefSeq" id="WP_332864242.1">
    <property type="nucleotide sequence ID" value="NZ_JBAFSM010000010.1"/>
</dbReference>
<dbReference type="SUPFAM" id="SSF52540">
    <property type="entry name" value="P-loop containing nucleoside triphosphate hydrolases"/>
    <property type="match status" value="1"/>
</dbReference>
<organism evidence="2 3">
    <name type="scientific">Pannus brasiliensis CCIBt3594</name>
    <dbReference type="NCBI Taxonomy" id="1427578"/>
    <lineage>
        <taxon>Bacteria</taxon>
        <taxon>Bacillati</taxon>
        <taxon>Cyanobacteriota</taxon>
        <taxon>Cyanophyceae</taxon>
        <taxon>Oscillatoriophycideae</taxon>
        <taxon>Chroococcales</taxon>
        <taxon>Microcystaceae</taxon>
        <taxon>Pannus</taxon>
    </lineage>
</organism>
<evidence type="ECO:0000313" key="3">
    <source>
        <dbReference type="Proteomes" id="UP001328733"/>
    </source>
</evidence>
<dbReference type="AlphaFoldDB" id="A0AAW9QIF8"/>
<comment type="caution">
    <text evidence="2">The sequence shown here is derived from an EMBL/GenBank/DDBJ whole genome shotgun (WGS) entry which is preliminary data.</text>
</comment>
<accession>A0AAW9QIF8</accession>
<dbReference type="InterPro" id="IPR027417">
    <property type="entry name" value="P-loop_NTPase"/>
</dbReference>
<gene>
    <name evidence="2" type="ORF">V0288_06550</name>
</gene>
<dbReference type="SUPFAM" id="SSF48452">
    <property type="entry name" value="TPR-like"/>
    <property type="match status" value="2"/>
</dbReference>
<dbReference type="Pfam" id="PF25872">
    <property type="entry name" value="HTH_77"/>
    <property type="match status" value="1"/>
</dbReference>
<dbReference type="InterPro" id="IPR058852">
    <property type="entry name" value="HTH_77"/>
</dbReference>
<name>A0AAW9QIF8_9CHRO</name>
<evidence type="ECO:0000313" key="2">
    <source>
        <dbReference type="EMBL" id="MEG3436775.1"/>
    </source>
</evidence>
<dbReference type="Pfam" id="PF13424">
    <property type="entry name" value="TPR_12"/>
    <property type="match status" value="2"/>
</dbReference>
<dbReference type="Proteomes" id="UP001328733">
    <property type="component" value="Unassembled WGS sequence"/>
</dbReference>
<dbReference type="InterPro" id="IPR011990">
    <property type="entry name" value="TPR-like_helical_dom_sf"/>
</dbReference>
<dbReference type="InterPro" id="IPR019734">
    <property type="entry name" value="TPR_rpt"/>
</dbReference>
<keyword evidence="3" id="KW-1185">Reference proteome</keyword>
<dbReference type="SMART" id="SM00028">
    <property type="entry name" value="TPR"/>
    <property type="match status" value="5"/>
</dbReference>
<reference evidence="2 3" key="1">
    <citation type="submission" date="2024-01" db="EMBL/GenBank/DDBJ databases">
        <title>Genomic insights into the taxonomy and metabolism of the cyanobacterium Pannus brasiliensis CCIBt3594.</title>
        <authorList>
            <person name="Machado M."/>
            <person name="Botero N.B."/>
            <person name="Andreote A.P.D."/>
            <person name="Feitosa A.M.T."/>
            <person name="Popin R."/>
            <person name="Sivonen K."/>
            <person name="Fiore M.F."/>
        </authorList>
    </citation>
    <scope>NUCLEOTIDE SEQUENCE [LARGE SCALE GENOMIC DNA]</scope>
    <source>
        <strain evidence="2 3">CCIBt3594</strain>
    </source>
</reference>
<dbReference type="PANTHER" id="PTHR47691">
    <property type="entry name" value="REGULATOR-RELATED"/>
    <property type="match status" value="1"/>
</dbReference>
<sequence>MPPLFDRLQLRKTLIELIPADFNALVYALKVPLKYLPPTQAESAIRVDQFLNWANSPTGCGLERVREELLKLIRDSRQPDETEILSGWYFAHSYASSGKFTGRMEERQTLTDWLENDPKHPLFILSALGGFGKSALTWEWVNEEVKTREGVWQKVLWWSFYEESANFTNFIRVALAYLSGCQPGNRSPRQQVEDVLALLTRIPALIVMDGFERELRAYGSMNAAYQGDEVGDSPSSALQAEARDCIHPLAEYFLRELSSRRDLRGKVLMSTRLCPRAVEDRHDNLPLAGCRTLELAGMSAGDAVAFFESQGIRGTRDEFARVADTYGGHPLSLQLLSGRIRRDLRNPDDIRVAFSLDVTSDLRQRQHHVLEIAYNFLSPACQALLSRIACFRSPVELEVLEAISEGDSELQANLYELIDRGLLNHDKKNRRFDLHPIVRRYAYDRLIDVDRTTEHERMRDYFAAVPPPEKVTTLEDLVPVIELYHHTVRSGRYDEAFELFRDRISEATYYQLGAYQLQIELLRALFPHGEDRSPELKNEITRSWTLNALANSYSLNGQPAKAIPLYERQIAIRKKADDKKNLAIGLGNLAYQQLTLGSLQSAEANLRRRIALCQAIENEFNEAIGHQELGRLLAYRGVWAEAERELDTALELFEKNNHIQWQGIVWSYRALIALLKFRQGDTSARQTALSAAGRSLELVDENARTNYPIERDYIRSHWLLGASHRVNGNLDQSEHHLNESLTRCRTINMVDHEADILLDLARLRAEQGQTDEALRLAEEAMIISDRSRYVLQGADIRLFLAERARERGELTEARDLVREALRLATCDGGDYCYRVAYDEATRLLRELS</sequence>
<dbReference type="EMBL" id="JBAFSM010000010">
    <property type="protein sequence ID" value="MEG3436775.1"/>
    <property type="molecule type" value="Genomic_DNA"/>
</dbReference>
<protein>
    <submittedName>
        <fullName evidence="2">Tetratricopeptide repeat protein</fullName>
    </submittedName>
</protein>
<dbReference type="Gene3D" id="3.40.50.300">
    <property type="entry name" value="P-loop containing nucleotide triphosphate hydrolases"/>
    <property type="match status" value="1"/>
</dbReference>
<proteinExistence type="predicted"/>
<dbReference type="Gene3D" id="1.25.40.10">
    <property type="entry name" value="Tetratricopeptide repeat domain"/>
    <property type="match status" value="1"/>
</dbReference>
<feature type="domain" description="Winged helix-turn-helix" evidence="1">
    <location>
        <begin position="377"/>
        <end position="446"/>
    </location>
</feature>
<evidence type="ECO:0000259" key="1">
    <source>
        <dbReference type="Pfam" id="PF25872"/>
    </source>
</evidence>
<dbReference type="PANTHER" id="PTHR47691:SF3">
    <property type="entry name" value="HTH-TYPE TRANSCRIPTIONAL REGULATOR RV0890C-RELATED"/>
    <property type="match status" value="1"/>
</dbReference>